<accession>A0A6A6U9A2</accession>
<evidence type="ECO:0000313" key="5">
    <source>
        <dbReference type="EMBL" id="KAF2668181.1"/>
    </source>
</evidence>
<dbReference type="InterPro" id="IPR013785">
    <property type="entry name" value="Aldolase_TIM"/>
</dbReference>
<dbReference type="Gene3D" id="3.20.20.70">
    <property type="entry name" value="Aldolase class I"/>
    <property type="match status" value="1"/>
</dbReference>
<dbReference type="InterPro" id="IPR017853">
    <property type="entry name" value="GH"/>
</dbReference>
<evidence type="ECO:0000259" key="4">
    <source>
        <dbReference type="Pfam" id="PF03537"/>
    </source>
</evidence>
<evidence type="ECO:0000256" key="1">
    <source>
        <dbReference type="ARBA" id="ARBA00001255"/>
    </source>
</evidence>
<reference evidence="5" key="1">
    <citation type="journal article" date="2020" name="Stud. Mycol.">
        <title>101 Dothideomycetes genomes: a test case for predicting lifestyles and emergence of pathogens.</title>
        <authorList>
            <person name="Haridas S."/>
            <person name="Albert R."/>
            <person name="Binder M."/>
            <person name="Bloem J."/>
            <person name="Labutti K."/>
            <person name="Salamov A."/>
            <person name="Andreopoulos B."/>
            <person name="Baker S."/>
            <person name="Barry K."/>
            <person name="Bills G."/>
            <person name="Bluhm B."/>
            <person name="Cannon C."/>
            <person name="Castanera R."/>
            <person name="Culley D."/>
            <person name="Daum C."/>
            <person name="Ezra D."/>
            <person name="Gonzalez J."/>
            <person name="Henrissat B."/>
            <person name="Kuo A."/>
            <person name="Liang C."/>
            <person name="Lipzen A."/>
            <person name="Lutzoni F."/>
            <person name="Magnuson J."/>
            <person name="Mondo S."/>
            <person name="Nolan M."/>
            <person name="Ohm R."/>
            <person name="Pangilinan J."/>
            <person name="Park H.-J."/>
            <person name="Ramirez L."/>
            <person name="Alfaro M."/>
            <person name="Sun H."/>
            <person name="Tritt A."/>
            <person name="Yoshinaga Y."/>
            <person name="Zwiers L.-H."/>
            <person name="Turgeon B."/>
            <person name="Goodwin S."/>
            <person name="Spatafora J."/>
            <person name="Crous P."/>
            <person name="Grigoriev I."/>
        </authorList>
    </citation>
    <scope>NUCLEOTIDE SEQUENCE</scope>
    <source>
        <strain evidence="5">CBS 115976</strain>
    </source>
</reference>
<feature type="non-terminal residue" evidence="5">
    <location>
        <position position="1"/>
    </location>
</feature>
<name>A0A6A6U9A2_9PEZI</name>
<feature type="signal peptide" evidence="3">
    <location>
        <begin position="1"/>
        <end position="20"/>
    </location>
</feature>
<dbReference type="InterPro" id="IPR004352">
    <property type="entry name" value="GH114_TIM-barrel"/>
</dbReference>
<feature type="chain" id="PRO_5025439258" description="alpha-galactosidase" evidence="3">
    <location>
        <begin position="21"/>
        <end position="293"/>
    </location>
</feature>
<keyword evidence="3" id="KW-0732">Signal</keyword>
<comment type="catalytic activity">
    <reaction evidence="1">
        <text>Hydrolysis of terminal, non-reducing alpha-D-galactose residues in alpha-D-galactosides, including galactose oligosaccharides, galactomannans and galactolipids.</text>
        <dbReference type="EC" id="3.2.1.22"/>
    </reaction>
</comment>
<feature type="domain" description="Glycoside-hydrolase family GH114 TIM-barrel" evidence="4">
    <location>
        <begin position="48"/>
        <end position="285"/>
    </location>
</feature>
<dbReference type="EC" id="3.2.1.22" evidence="2"/>
<dbReference type="Pfam" id="PF03537">
    <property type="entry name" value="Glyco_hydro_114"/>
    <property type="match status" value="1"/>
</dbReference>
<dbReference type="PANTHER" id="PTHR35273">
    <property type="entry name" value="ALPHA-1,4 POLYGALACTOSAMINIDASE, PUTATIVE (AFU_ORTHOLOGUE AFUA_3G07890)-RELATED"/>
    <property type="match status" value="1"/>
</dbReference>
<proteinExistence type="predicted"/>
<dbReference type="GO" id="GO:0004557">
    <property type="term" value="F:alpha-galactosidase activity"/>
    <property type="evidence" value="ECO:0007669"/>
    <property type="project" value="UniProtKB-EC"/>
</dbReference>
<gene>
    <name evidence="5" type="ORF">BT63DRAFT_360994</name>
</gene>
<evidence type="ECO:0000256" key="2">
    <source>
        <dbReference type="ARBA" id="ARBA00012755"/>
    </source>
</evidence>
<evidence type="ECO:0000256" key="3">
    <source>
        <dbReference type="SAM" id="SignalP"/>
    </source>
</evidence>
<dbReference type="EMBL" id="MU004236">
    <property type="protein sequence ID" value="KAF2668181.1"/>
    <property type="molecule type" value="Genomic_DNA"/>
</dbReference>
<evidence type="ECO:0000313" key="6">
    <source>
        <dbReference type="Proteomes" id="UP000799302"/>
    </source>
</evidence>
<dbReference type="AlphaFoldDB" id="A0A6A6U9A2"/>
<dbReference type="Proteomes" id="UP000799302">
    <property type="component" value="Unassembled WGS sequence"/>
</dbReference>
<organism evidence="5 6">
    <name type="scientific">Microthyrium microscopicum</name>
    <dbReference type="NCBI Taxonomy" id="703497"/>
    <lineage>
        <taxon>Eukaryota</taxon>
        <taxon>Fungi</taxon>
        <taxon>Dikarya</taxon>
        <taxon>Ascomycota</taxon>
        <taxon>Pezizomycotina</taxon>
        <taxon>Dothideomycetes</taxon>
        <taxon>Dothideomycetes incertae sedis</taxon>
        <taxon>Microthyriales</taxon>
        <taxon>Microthyriaceae</taxon>
        <taxon>Microthyrium</taxon>
    </lineage>
</organism>
<dbReference type="OrthoDB" id="2108802at2759"/>
<dbReference type="SUPFAM" id="SSF51445">
    <property type="entry name" value="(Trans)glycosidases"/>
    <property type="match status" value="1"/>
</dbReference>
<protein>
    <recommendedName>
        <fullName evidence="2">alpha-galactosidase</fullName>
        <ecNumber evidence="2">3.2.1.22</ecNumber>
    </recommendedName>
</protein>
<dbReference type="PANTHER" id="PTHR35273:SF2">
    <property type="entry name" value="ALPHA-GALACTOSIDASE"/>
    <property type="match status" value="1"/>
</dbReference>
<sequence>TYQTMKTFIITALLCHLALSTPLTSSNILPRDIPAAKPVWQPPLGARFQIVLSRGLARTRRDVQAGNATILDLDLFDTPKAQIQQLQAQGKRVICYFSAGSSESWRSDYKQIKPTDMGEALRDWPAEKWLDIRSPDIFTLMQSRIKIAAEKGCDAIDPDNVDAFGDESRKGGGFATPLKQSDSVAFIRKLSAEAHQHGIAIGLKNADAILNQVSDVVEFAVNEQCATDSSGCSMYEKFVNRGKPVFHIEYAKYTSPDGKNVSISSEEGNSGRQKVSTVIKQMNLDNFVLWCDG</sequence>
<keyword evidence="6" id="KW-1185">Reference proteome</keyword>
<feature type="non-terminal residue" evidence="5">
    <location>
        <position position="293"/>
    </location>
</feature>